<dbReference type="EMBL" id="CP090172">
    <property type="protein sequence ID" value="UJO22500.1"/>
    <property type="molecule type" value="Genomic_DNA"/>
</dbReference>
<dbReference type="GO" id="GO:0005509">
    <property type="term" value="F:calcium ion binding"/>
    <property type="evidence" value="ECO:0007669"/>
    <property type="project" value="InterPro"/>
</dbReference>
<feature type="transmembrane region" description="Helical" evidence="5">
    <location>
        <begin position="175"/>
        <end position="196"/>
    </location>
</feature>
<proteinExistence type="inferred from homology"/>
<dbReference type="InterPro" id="IPR006685">
    <property type="entry name" value="MscS_channel_2nd"/>
</dbReference>
<dbReference type="SUPFAM" id="SSF50182">
    <property type="entry name" value="Sm-like ribonucleoproteins"/>
    <property type="match status" value="1"/>
</dbReference>
<dbReference type="PIRSF" id="PIRSF017209">
    <property type="entry name" value="Memb_At2g17000_prd"/>
    <property type="match status" value="1"/>
</dbReference>
<accession>A0A9Q8PHA7</accession>
<dbReference type="PANTHER" id="PTHR31323:SF14">
    <property type="entry name" value="MECHANOSENSITIVE ION CHANNEL PROTEIN MSY2"/>
    <property type="match status" value="1"/>
</dbReference>
<dbReference type="InterPro" id="IPR058650">
    <property type="entry name" value="Msy1/2-like"/>
</dbReference>
<keyword evidence="3" id="KW-0256">Endoplasmic reticulum</keyword>
<dbReference type="PROSITE" id="PS00018">
    <property type="entry name" value="EF_HAND_1"/>
    <property type="match status" value="1"/>
</dbReference>
<dbReference type="InterPro" id="IPR010920">
    <property type="entry name" value="LSM_dom_sf"/>
</dbReference>
<dbReference type="InterPro" id="IPR002048">
    <property type="entry name" value="EF_hand_dom"/>
</dbReference>
<evidence type="ECO:0000259" key="6">
    <source>
        <dbReference type="PROSITE" id="PS50222"/>
    </source>
</evidence>
<dbReference type="GeneID" id="71992357"/>
<comment type="similarity">
    <text evidence="2 3">Belongs to the MscS (TC 1.A.23) family.</text>
</comment>
<dbReference type="Pfam" id="PF25886">
    <property type="entry name" value="Msy1"/>
    <property type="match status" value="1"/>
</dbReference>
<dbReference type="GO" id="GO:0006874">
    <property type="term" value="P:intracellular calcium ion homeostasis"/>
    <property type="evidence" value="ECO:0007669"/>
    <property type="project" value="TreeGrafter"/>
</dbReference>
<organism evidence="7 8">
    <name type="scientific">Passalora fulva</name>
    <name type="common">Tomato leaf mold</name>
    <name type="synonym">Cladosporium fulvum</name>
    <dbReference type="NCBI Taxonomy" id="5499"/>
    <lineage>
        <taxon>Eukaryota</taxon>
        <taxon>Fungi</taxon>
        <taxon>Dikarya</taxon>
        <taxon>Ascomycota</taxon>
        <taxon>Pezizomycotina</taxon>
        <taxon>Dothideomycetes</taxon>
        <taxon>Dothideomycetidae</taxon>
        <taxon>Mycosphaerellales</taxon>
        <taxon>Mycosphaerellaceae</taxon>
        <taxon>Fulvia</taxon>
    </lineage>
</organism>
<dbReference type="KEGG" id="ffu:CLAFUR5_12479"/>
<evidence type="ECO:0000256" key="5">
    <source>
        <dbReference type="SAM" id="Phobius"/>
    </source>
</evidence>
<feature type="transmembrane region" description="Helical" evidence="5">
    <location>
        <begin position="466"/>
        <end position="487"/>
    </location>
</feature>
<dbReference type="Proteomes" id="UP000756132">
    <property type="component" value="Chromosome 10"/>
</dbReference>
<keyword evidence="8" id="KW-1185">Reference proteome</keyword>
<feature type="transmembrane region" description="Helical" evidence="5">
    <location>
        <begin position="432"/>
        <end position="454"/>
    </location>
</feature>
<dbReference type="RefSeq" id="XP_047766866.1">
    <property type="nucleotide sequence ID" value="XM_047911627.1"/>
</dbReference>
<reference evidence="7" key="2">
    <citation type="journal article" date="2022" name="Microb. Genom.">
        <title>A chromosome-scale genome assembly of the tomato pathogen Cladosporium fulvum reveals a compartmentalized genome architecture and the presence of a dispensable chromosome.</title>
        <authorList>
            <person name="Zaccaron A.Z."/>
            <person name="Chen L.H."/>
            <person name="Samaras A."/>
            <person name="Stergiopoulos I."/>
        </authorList>
    </citation>
    <scope>NUCLEOTIDE SEQUENCE</scope>
    <source>
        <strain evidence="7">Race5_Kim</strain>
    </source>
</reference>
<evidence type="ECO:0000313" key="7">
    <source>
        <dbReference type="EMBL" id="UJO22500.1"/>
    </source>
</evidence>
<dbReference type="OrthoDB" id="544685at2759"/>
<dbReference type="GO" id="GO:0005789">
    <property type="term" value="C:endoplasmic reticulum membrane"/>
    <property type="evidence" value="ECO:0007669"/>
    <property type="project" value="UniProtKB-SubCell"/>
</dbReference>
<dbReference type="InterPro" id="IPR016688">
    <property type="entry name" value="MscS-like_plants/fungi"/>
</dbReference>
<dbReference type="Pfam" id="PF00924">
    <property type="entry name" value="MS_channel_2nd"/>
    <property type="match status" value="1"/>
</dbReference>
<evidence type="ECO:0000256" key="1">
    <source>
        <dbReference type="ARBA" id="ARBA00004127"/>
    </source>
</evidence>
<feature type="transmembrane region" description="Helical" evidence="5">
    <location>
        <begin position="122"/>
        <end position="140"/>
    </location>
</feature>
<evidence type="ECO:0000256" key="2">
    <source>
        <dbReference type="ARBA" id="ARBA00008017"/>
    </source>
</evidence>
<keyword evidence="3 5" id="KW-0472">Membrane</keyword>
<reference evidence="7" key="1">
    <citation type="submission" date="2021-12" db="EMBL/GenBank/DDBJ databases">
        <authorList>
            <person name="Zaccaron A."/>
            <person name="Stergiopoulos I."/>
        </authorList>
    </citation>
    <scope>NUCLEOTIDE SEQUENCE</scope>
    <source>
        <strain evidence="7">Race5_Kim</strain>
    </source>
</reference>
<feature type="compositionally biased region" description="Basic and acidic residues" evidence="4">
    <location>
        <begin position="21"/>
        <end position="30"/>
    </location>
</feature>
<evidence type="ECO:0000256" key="3">
    <source>
        <dbReference type="PIRNR" id="PIRNR017209"/>
    </source>
</evidence>
<sequence length="729" mass="81645">MAHYENEITAHDLSRLHERDLESQELKKEPGVTVTQLDSTPHRPVLGRRKTTGSLNGIDGPGALADDSDEDALTKIGNFLSKIHSASIITRYALYILPVSALLAIPLIIFATVKADERADGIRLLGLFIWIEVIWLALWVCKLVAQTVPLIFQMACGLISTGIRKYSLVLKALEIPLSVFFWTIVAWGTSSLIYVFDQGKHLDQATGTMIQPQDKDWVKTVQMVFKAGIIVAAIFLVEKTIMQLVSINYHRKQYDHKIRESKRMIRMLDLLYDASRKLFPEFCREFQEEDSEIQSSGLNTVRTQLQKAGMETRIFSDMHRVRDKLFSTTNAHSIVLKALETERASKALARRLWLSFAGAGHDALFQHDLVEVLGADRRELAEEVFHILDRDDNGDVSLEEMEMLIINAGNERKDRAISMQDISSAIGVLDKMLSFAVVIAIAFIYATFFSKAFATKTATMWTSFTGLAFAIGGTVTEFLSCCIFLFVKRPYDIGDRVNIDHQELIVKHISLMYSVFKRVDNDGIVQIPHNIANNLWVENVTRSKQMKERLTLNVCAGTKMEDILALRGELAIFVAADENRRDFQPDFDVELRSIGDMKSLELRVEIRHKSNFHNEMLRNTRRNKFMCELLAACRRVPIDPPGGSGPALGDPSNPSYSVAVSDIDAISARSAKAEKTESSRLYPTGTSIVELVPEAISASVDLLTPAMAMFPGLRARHGPAEGARRPSAI</sequence>
<dbReference type="AlphaFoldDB" id="A0A9Q8PHA7"/>
<dbReference type="InterPro" id="IPR018247">
    <property type="entry name" value="EF_Hand_1_Ca_BS"/>
</dbReference>
<gene>
    <name evidence="7" type="ORF">CLAFUR5_12479</name>
</gene>
<evidence type="ECO:0000256" key="4">
    <source>
        <dbReference type="SAM" id="MobiDB-lite"/>
    </source>
</evidence>
<feature type="region of interest" description="Disordered" evidence="4">
    <location>
        <begin position="21"/>
        <end position="63"/>
    </location>
</feature>
<comment type="subcellular location">
    <subcellularLocation>
        <location evidence="1">Endomembrane system</location>
        <topology evidence="1">Multi-pass membrane protein</topology>
    </subcellularLocation>
    <subcellularLocation>
        <location evidence="3">Endoplasmic reticulum membrane</location>
    </subcellularLocation>
</comment>
<name>A0A9Q8PHA7_PASFU</name>
<dbReference type="PROSITE" id="PS50222">
    <property type="entry name" value="EF_HAND_2"/>
    <property type="match status" value="1"/>
</dbReference>
<protein>
    <recommendedName>
        <fullName evidence="3">Mechanosensitive ion channel protein</fullName>
    </recommendedName>
</protein>
<feature type="domain" description="EF-hand" evidence="6">
    <location>
        <begin position="376"/>
        <end position="411"/>
    </location>
</feature>
<dbReference type="PANTHER" id="PTHR31323">
    <property type="entry name" value="MECHANOSENSITIVE ION CHANNEL PROTEIN MSY2"/>
    <property type="match status" value="1"/>
</dbReference>
<evidence type="ECO:0000313" key="8">
    <source>
        <dbReference type="Proteomes" id="UP000756132"/>
    </source>
</evidence>
<feature type="transmembrane region" description="Helical" evidence="5">
    <location>
        <begin position="92"/>
        <end position="110"/>
    </location>
</feature>
<dbReference type="GO" id="GO:0005262">
    <property type="term" value="F:calcium channel activity"/>
    <property type="evidence" value="ECO:0007669"/>
    <property type="project" value="TreeGrafter"/>
</dbReference>
<keyword evidence="5" id="KW-1133">Transmembrane helix</keyword>
<keyword evidence="5" id="KW-0812">Transmembrane</keyword>